<organism evidence="2 3">
    <name type="scientific">Cryobacterium zongtaii</name>
    <dbReference type="NCBI Taxonomy" id="1259217"/>
    <lineage>
        <taxon>Bacteria</taxon>
        <taxon>Bacillati</taxon>
        <taxon>Actinomycetota</taxon>
        <taxon>Actinomycetes</taxon>
        <taxon>Micrococcales</taxon>
        <taxon>Microbacteriaceae</taxon>
        <taxon>Cryobacterium</taxon>
    </lineage>
</organism>
<keyword evidence="1" id="KW-1133">Transmembrane helix</keyword>
<feature type="transmembrane region" description="Helical" evidence="1">
    <location>
        <begin position="71"/>
        <end position="87"/>
    </location>
</feature>
<keyword evidence="1" id="KW-0472">Membrane</keyword>
<feature type="transmembrane region" description="Helical" evidence="1">
    <location>
        <begin position="94"/>
        <end position="111"/>
    </location>
</feature>
<evidence type="ECO:0000313" key="2">
    <source>
        <dbReference type="EMBL" id="POH67588.1"/>
    </source>
</evidence>
<evidence type="ECO:0000256" key="1">
    <source>
        <dbReference type="SAM" id="Phobius"/>
    </source>
</evidence>
<evidence type="ECO:0000313" key="3">
    <source>
        <dbReference type="Proteomes" id="UP000237340"/>
    </source>
</evidence>
<feature type="transmembrane region" description="Helical" evidence="1">
    <location>
        <begin position="173"/>
        <end position="195"/>
    </location>
</feature>
<dbReference type="PIRSF" id="PIRSF037394">
    <property type="entry name" value="ABC_thiamine-permease_YkoE_prd"/>
    <property type="match status" value="1"/>
</dbReference>
<feature type="transmembrane region" description="Helical" evidence="1">
    <location>
        <begin position="31"/>
        <end position="51"/>
    </location>
</feature>
<gene>
    <name evidence="2" type="ORF">C3B61_06740</name>
</gene>
<accession>A0A2S3ZJ10</accession>
<dbReference type="AlphaFoldDB" id="A0A2S3ZJ10"/>
<protein>
    <submittedName>
        <fullName evidence="2">Uncharacterized protein</fullName>
    </submittedName>
</protein>
<keyword evidence="3" id="KW-1185">Reference proteome</keyword>
<sequence>MHASINTQPSRTSSATTPFTSRKPRVLKWRVVDIVVASVIGVASGVIFWAWGLAWSPLSALLAFTPGLEGLLAGGWLFAGVLGGLIIRKPGAAVYTEVVAAVVSMLIGTQWGFSTLIWGVVEGLGAEIVLALFLYANWRLGVALLAGAGAGIAVGLLDTTFTSYAALDIGPKIVYLVSAVVSGTVLAGLLSWLAVRGLARTGALSRFAAGRESGPTDRVDTQPAR</sequence>
<dbReference type="EMBL" id="PPXD01000007">
    <property type="protein sequence ID" value="POH67588.1"/>
    <property type="molecule type" value="Genomic_DNA"/>
</dbReference>
<comment type="caution">
    <text evidence="2">The sequence shown here is derived from an EMBL/GenBank/DDBJ whole genome shotgun (WGS) entry which is preliminary data.</text>
</comment>
<name>A0A2S3ZJ10_9MICO</name>
<dbReference type="Pfam" id="PF09819">
    <property type="entry name" value="ABC_cobalt"/>
    <property type="match status" value="1"/>
</dbReference>
<feature type="transmembrane region" description="Helical" evidence="1">
    <location>
        <begin position="142"/>
        <end position="167"/>
    </location>
</feature>
<keyword evidence="1" id="KW-0812">Transmembrane</keyword>
<dbReference type="Proteomes" id="UP000237340">
    <property type="component" value="Unassembled WGS sequence"/>
</dbReference>
<proteinExistence type="predicted"/>
<dbReference type="InterPro" id="IPR017195">
    <property type="entry name" value="ABC_thiamin-permease_prd"/>
</dbReference>
<reference evidence="2 3" key="1">
    <citation type="submission" date="2018-01" db="EMBL/GenBank/DDBJ databases">
        <title>Cryobacterium sp. nov., from glaciers in China.</title>
        <authorList>
            <person name="Liu Q."/>
            <person name="Xin Y.-H."/>
        </authorList>
    </citation>
    <scope>NUCLEOTIDE SEQUENCE [LARGE SCALE GENOMIC DNA]</scope>
    <source>
        <strain evidence="2 3">TMN-42</strain>
    </source>
</reference>